<dbReference type="GO" id="GO:0051131">
    <property type="term" value="P:chaperone-mediated protein complex assembly"/>
    <property type="evidence" value="ECO:0007669"/>
    <property type="project" value="InterPro"/>
</dbReference>
<evidence type="ECO:0000313" key="3">
    <source>
        <dbReference type="Proteomes" id="UP000191980"/>
    </source>
</evidence>
<dbReference type="OrthoDB" id="8478585at2"/>
<comment type="caution">
    <text evidence="2">The sequence shown here is derived from an EMBL/GenBank/DDBJ whole genome shotgun (WGS) entry which is preliminary data.</text>
</comment>
<reference evidence="2 3" key="1">
    <citation type="submission" date="2015-12" db="EMBL/GenBank/DDBJ databases">
        <authorList>
            <person name="Shamseldin A."/>
            <person name="Moawad H."/>
            <person name="Abd El-Rahim W.M."/>
            <person name="Sadowsky M.J."/>
        </authorList>
    </citation>
    <scope>NUCLEOTIDE SEQUENCE [LARGE SCALE GENOMIC DNA]</scope>
    <source>
        <strain evidence="2 3">WF1</strain>
    </source>
</reference>
<dbReference type="Proteomes" id="UP000191980">
    <property type="component" value="Unassembled WGS sequence"/>
</dbReference>
<dbReference type="GO" id="GO:0016530">
    <property type="term" value="F:metallochaperone activity"/>
    <property type="evidence" value="ECO:0007669"/>
    <property type="project" value="TreeGrafter"/>
</dbReference>
<accession>A0A1V8M2C4</accession>
<dbReference type="InterPro" id="IPR036411">
    <property type="entry name" value="TorD-like_sf"/>
</dbReference>
<dbReference type="GO" id="GO:0042128">
    <property type="term" value="P:nitrate assimilation"/>
    <property type="evidence" value="ECO:0007669"/>
    <property type="project" value="UniProtKB-KW"/>
</dbReference>
<dbReference type="Gene3D" id="1.10.3480.10">
    <property type="entry name" value="TorD-like"/>
    <property type="match status" value="1"/>
</dbReference>
<organism evidence="2 3">
    <name type="scientific">Methyloprofundus sedimenti</name>
    <dbReference type="NCBI Taxonomy" id="1420851"/>
    <lineage>
        <taxon>Bacteria</taxon>
        <taxon>Pseudomonadati</taxon>
        <taxon>Pseudomonadota</taxon>
        <taxon>Gammaproteobacteria</taxon>
        <taxon>Methylococcales</taxon>
        <taxon>Methylococcaceae</taxon>
        <taxon>Methyloprofundus</taxon>
    </lineage>
</organism>
<gene>
    <name evidence="2" type="ORF">AU255_15945</name>
</gene>
<keyword evidence="1" id="KW-0534">Nitrate assimilation</keyword>
<evidence type="ECO:0008006" key="4">
    <source>
        <dbReference type="Google" id="ProtNLM"/>
    </source>
</evidence>
<dbReference type="SUPFAM" id="SSF89155">
    <property type="entry name" value="TorD-like"/>
    <property type="match status" value="1"/>
</dbReference>
<sequence length="175" mass="19640">MTNIYKVLAVLLEYPRKELVESWDEVQQLVSALPNLEEEDKSKLTDFINWAAKLSLTALQAKYVDSFDMTAENSLYLTYHLFDEQDRDRGPALIELAELYKSTGFEISDGELPDYLPLILEYVSTMDDASSAHAFLQQTAQAADIIASNLEKNASPYAPLVRIVEHHGLLADIAA</sequence>
<dbReference type="PANTHER" id="PTHR43680">
    <property type="entry name" value="NITRATE REDUCTASE MOLYBDENUM COFACTOR ASSEMBLY CHAPERONE"/>
    <property type="match status" value="1"/>
</dbReference>
<proteinExistence type="predicted"/>
<dbReference type="PANTHER" id="PTHR43680:SF2">
    <property type="entry name" value="NITRATE REDUCTASE MOLYBDENUM COFACTOR ASSEMBLY CHAPERONE NARJ"/>
    <property type="match status" value="1"/>
</dbReference>
<dbReference type="NCBIfam" id="TIGR00684">
    <property type="entry name" value="narJ"/>
    <property type="match status" value="1"/>
</dbReference>
<dbReference type="AlphaFoldDB" id="A0A1V8M2C4"/>
<dbReference type="EMBL" id="LPUF01000003">
    <property type="protein sequence ID" value="OQK15704.1"/>
    <property type="molecule type" value="Genomic_DNA"/>
</dbReference>
<evidence type="ECO:0000256" key="1">
    <source>
        <dbReference type="ARBA" id="ARBA00023063"/>
    </source>
</evidence>
<evidence type="ECO:0000313" key="2">
    <source>
        <dbReference type="EMBL" id="OQK15704.1"/>
    </source>
</evidence>
<protein>
    <recommendedName>
        <fullName evidence="4">Nitrate reductase</fullName>
    </recommendedName>
</protein>
<dbReference type="Pfam" id="PF02613">
    <property type="entry name" value="Nitrate_red_del"/>
    <property type="match status" value="1"/>
</dbReference>
<dbReference type="GO" id="GO:0051082">
    <property type="term" value="F:unfolded protein binding"/>
    <property type="evidence" value="ECO:0007669"/>
    <property type="project" value="InterPro"/>
</dbReference>
<name>A0A1V8M2C4_9GAMM</name>
<keyword evidence="3" id="KW-1185">Reference proteome</keyword>
<dbReference type="InterPro" id="IPR020945">
    <property type="entry name" value="DMSO/NO3_reduct_chaperone"/>
</dbReference>
<dbReference type="RefSeq" id="WP_080523940.1">
    <property type="nucleotide sequence ID" value="NZ_LPUF01000003.1"/>
</dbReference>
<dbReference type="InterPro" id="IPR003765">
    <property type="entry name" value="NO3_reductase_chaperone_NarJ"/>
</dbReference>
<dbReference type="STRING" id="1420851.AU255_15945"/>